<reference evidence="9 10" key="1">
    <citation type="journal article" date="2016" name="Syst. Appl. Microbiol.">
        <title>Vibrio bivalvicida sp. nov., a novel larval pathogen for bivalve molluscs reared in a hatchery.</title>
        <authorList>
            <person name="Dubert J."/>
            <person name="Romalde J.L."/>
            <person name="Prado S."/>
            <person name="Barja J.L."/>
        </authorList>
    </citation>
    <scope>NUCLEOTIDE SEQUENCE [LARGE SCALE GENOMIC DNA]</scope>
    <source>
        <strain evidence="9 10">605</strain>
    </source>
</reference>
<dbReference type="PANTHER" id="PTHR45138">
    <property type="entry name" value="REGULATORY COMPONENTS OF SENSORY TRANSDUCTION SYSTEM"/>
    <property type="match status" value="1"/>
</dbReference>
<dbReference type="InterPro" id="IPR050469">
    <property type="entry name" value="Diguanylate_Cyclase"/>
</dbReference>
<dbReference type="Gene3D" id="1.25.40.10">
    <property type="entry name" value="Tetratricopeptide repeat domain"/>
    <property type="match status" value="2"/>
</dbReference>
<dbReference type="PROSITE" id="PS50887">
    <property type="entry name" value="GGDEF"/>
    <property type="match status" value="1"/>
</dbReference>
<dbReference type="PROSITE" id="PS50005">
    <property type="entry name" value="TPR"/>
    <property type="match status" value="1"/>
</dbReference>
<keyword evidence="6" id="KW-0472">Membrane</keyword>
<evidence type="ECO:0000256" key="6">
    <source>
        <dbReference type="SAM" id="Phobius"/>
    </source>
</evidence>
<dbReference type="Gene3D" id="3.30.70.270">
    <property type="match status" value="1"/>
</dbReference>
<evidence type="ECO:0000256" key="1">
    <source>
        <dbReference type="ARBA" id="ARBA00001946"/>
    </source>
</evidence>
<dbReference type="PANTHER" id="PTHR45138:SF9">
    <property type="entry name" value="DIGUANYLATE CYCLASE DGCM-RELATED"/>
    <property type="match status" value="1"/>
</dbReference>
<accession>A0A177Y3C4</accession>
<comment type="caution">
    <text evidence="9">The sequence shown here is derived from an EMBL/GenBank/DDBJ whole genome shotgun (WGS) entry which is preliminary data.</text>
</comment>
<sequence>MKLLFTIMVPILAWIAAAPTYAACNVAADQDFLYSHITPQDRPMLEFYYHSLCRPGSDSFSEVRLPSNASASSQALYYFALGNLKKYEGITSSSIPDMEKLGTENNINWIIAEAKLNQALKLIDADLLLQAEYLLNEVVPVAREIGYRRLLARTYRWLGNIKVQRSDIKASLNYYKTAYELVSEIGDDFQTTMTLNNIATVYMQSEDWKRAGKYIQRALKLYTDNKYDNSLFEAILFANSSAIYFATGQNEQARDYIKKALKQAEKTGSNRIKISTLSNMSQLFSTVGQPKEALAMAKRCVLQAEKASNSSLMLASCYEAYSSAYLMQHDYQQAITYAHKVLNILHTSESKEITWEMDILSKLVEAHEAIGNYEKALKFMKQKYLVRKNYYRQTYNEDILSEKSALERRLNKREIELLEAKNQLQTITLKEQRSREILYAALFLILAYFVARSVFRLKRANLELRNQNTTDPLTGAYNRRFLENWLEQSPSSMQSPIDVVSVIDIDSFKLFNDTYGHEVGDLVLKETVVTLQNSLRKKDILVRWGGEEFVLIMPMDNLDKLEETLERLRANVEQHIAHHNEQQFSITVSIGASSCKRELLAEEWETVFAQADAALYQAKDAGRNRYQIHSNQA</sequence>
<dbReference type="EC" id="2.7.7.65" evidence="2"/>
<feature type="coiled-coil region" evidence="5">
    <location>
        <begin position="363"/>
        <end position="423"/>
    </location>
</feature>
<evidence type="ECO:0000256" key="7">
    <source>
        <dbReference type="SAM" id="SignalP"/>
    </source>
</evidence>
<dbReference type="SMART" id="SM00267">
    <property type="entry name" value="GGDEF"/>
    <property type="match status" value="1"/>
</dbReference>
<keyword evidence="6" id="KW-0812">Transmembrane</keyword>
<keyword evidence="5" id="KW-0175">Coiled coil</keyword>
<feature type="repeat" description="TPR" evidence="4">
    <location>
        <begin position="192"/>
        <end position="225"/>
    </location>
</feature>
<protein>
    <recommendedName>
        <fullName evidence="2">diguanylate cyclase</fullName>
        <ecNumber evidence="2">2.7.7.65</ecNumber>
    </recommendedName>
</protein>
<dbReference type="SUPFAM" id="SSF55073">
    <property type="entry name" value="Nucleotide cyclase"/>
    <property type="match status" value="1"/>
</dbReference>
<dbReference type="GO" id="GO:0052621">
    <property type="term" value="F:diguanylate cyclase activity"/>
    <property type="evidence" value="ECO:0007669"/>
    <property type="project" value="UniProtKB-EC"/>
</dbReference>
<comment type="cofactor">
    <cofactor evidence="1">
        <name>Mg(2+)</name>
        <dbReference type="ChEBI" id="CHEBI:18420"/>
    </cofactor>
</comment>
<keyword evidence="4" id="KW-0802">TPR repeat</keyword>
<dbReference type="SMART" id="SM00028">
    <property type="entry name" value="TPR"/>
    <property type="match status" value="6"/>
</dbReference>
<feature type="transmembrane region" description="Helical" evidence="6">
    <location>
        <begin position="437"/>
        <end position="455"/>
    </location>
</feature>
<name>A0A177Y3C4_9VIBR</name>
<gene>
    <name evidence="9" type="ORF">APB76_06790</name>
</gene>
<dbReference type="NCBIfam" id="TIGR00254">
    <property type="entry name" value="GGDEF"/>
    <property type="match status" value="1"/>
</dbReference>
<dbReference type="InterPro" id="IPR011990">
    <property type="entry name" value="TPR-like_helical_dom_sf"/>
</dbReference>
<organism evidence="9 10">
    <name type="scientific">Vibrio bivalvicida</name>
    <dbReference type="NCBI Taxonomy" id="1276888"/>
    <lineage>
        <taxon>Bacteria</taxon>
        <taxon>Pseudomonadati</taxon>
        <taxon>Pseudomonadota</taxon>
        <taxon>Gammaproteobacteria</taxon>
        <taxon>Vibrionales</taxon>
        <taxon>Vibrionaceae</taxon>
        <taxon>Vibrio</taxon>
        <taxon>Vibrio oreintalis group</taxon>
    </lineage>
</organism>
<comment type="catalytic activity">
    <reaction evidence="3">
        <text>2 GTP = 3',3'-c-di-GMP + 2 diphosphate</text>
        <dbReference type="Rhea" id="RHEA:24898"/>
        <dbReference type="ChEBI" id="CHEBI:33019"/>
        <dbReference type="ChEBI" id="CHEBI:37565"/>
        <dbReference type="ChEBI" id="CHEBI:58805"/>
        <dbReference type="EC" id="2.7.7.65"/>
    </reaction>
</comment>
<keyword evidence="7" id="KW-0732">Signal</keyword>
<feature type="chain" id="PRO_5008079513" description="diguanylate cyclase" evidence="7">
    <location>
        <begin position="23"/>
        <end position="633"/>
    </location>
</feature>
<dbReference type="InterPro" id="IPR000160">
    <property type="entry name" value="GGDEF_dom"/>
</dbReference>
<dbReference type="Pfam" id="PF13424">
    <property type="entry name" value="TPR_12"/>
    <property type="match status" value="1"/>
</dbReference>
<keyword evidence="6" id="KW-1133">Transmembrane helix</keyword>
<dbReference type="EMBL" id="LLEI02000021">
    <property type="protein sequence ID" value="OAJ94985.1"/>
    <property type="molecule type" value="Genomic_DNA"/>
</dbReference>
<evidence type="ECO:0000256" key="2">
    <source>
        <dbReference type="ARBA" id="ARBA00012528"/>
    </source>
</evidence>
<evidence type="ECO:0000313" key="10">
    <source>
        <dbReference type="Proteomes" id="UP000078406"/>
    </source>
</evidence>
<dbReference type="FunFam" id="3.30.70.270:FF:000001">
    <property type="entry name" value="Diguanylate cyclase domain protein"/>
    <property type="match status" value="1"/>
</dbReference>
<dbReference type="InterPro" id="IPR019734">
    <property type="entry name" value="TPR_rpt"/>
</dbReference>
<evidence type="ECO:0000256" key="5">
    <source>
        <dbReference type="SAM" id="Coils"/>
    </source>
</evidence>
<evidence type="ECO:0000313" key="9">
    <source>
        <dbReference type="EMBL" id="OAJ94985.1"/>
    </source>
</evidence>
<dbReference type="InterPro" id="IPR029787">
    <property type="entry name" value="Nucleotide_cyclase"/>
</dbReference>
<feature type="signal peptide" evidence="7">
    <location>
        <begin position="1"/>
        <end position="22"/>
    </location>
</feature>
<dbReference type="CDD" id="cd01949">
    <property type="entry name" value="GGDEF"/>
    <property type="match status" value="1"/>
</dbReference>
<dbReference type="InterPro" id="IPR043128">
    <property type="entry name" value="Rev_trsase/Diguanyl_cyclase"/>
</dbReference>
<dbReference type="Pfam" id="PF00990">
    <property type="entry name" value="GGDEF"/>
    <property type="match status" value="1"/>
</dbReference>
<evidence type="ECO:0000256" key="3">
    <source>
        <dbReference type="ARBA" id="ARBA00034247"/>
    </source>
</evidence>
<feature type="domain" description="GGDEF" evidence="8">
    <location>
        <begin position="496"/>
        <end position="631"/>
    </location>
</feature>
<dbReference type="SUPFAM" id="SSF48452">
    <property type="entry name" value="TPR-like"/>
    <property type="match status" value="2"/>
</dbReference>
<evidence type="ECO:0000256" key="4">
    <source>
        <dbReference type="PROSITE-ProRule" id="PRU00339"/>
    </source>
</evidence>
<dbReference type="Proteomes" id="UP000078406">
    <property type="component" value="Unassembled WGS sequence"/>
</dbReference>
<evidence type="ECO:0000259" key="8">
    <source>
        <dbReference type="PROSITE" id="PS50887"/>
    </source>
</evidence>
<dbReference type="AlphaFoldDB" id="A0A177Y3C4"/>
<proteinExistence type="predicted"/>